<dbReference type="GO" id="GO:0005509">
    <property type="term" value="F:calcium ion binding"/>
    <property type="evidence" value="ECO:0007669"/>
    <property type="project" value="InterPro"/>
</dbReference>
<reference evidence="13" key="1">
    <citation type="journal article" date="2019" name="Gigascience">
        <title>De novo genome assembly of the endangered Acer yangbiense, a plant species with extremely small populations endemic to Yunnan Province, China.</title>
        <authorList>
            <person name="Yang J."/>
            <person name="Wariss H.M."/>
            <person name="Tao L."/>
            <person name="Zhang R."/>
            <person name="Yun Q."/>
            <person name="Hollingsworth P."/>
            <person name="Dao Z."/>
            <person name="Luo G."/>
            <person name="Guo H."/>
            <person name="Ma Y."/>
            <person name="Sun W."/>
        </authorList>
    </citation>
    <scope>NUCLEOTIDE SEQUENCE [LARGE SCALE GENOMIC DNA]</scope>
    <source>
        <strain evidence="13">cv. br00</strain>
    </source>
</reference>
<keyword evidence="5" id="KW-0677">Repeat</keyword>
<sequence>MVSTNDPIESFMNSIQVVKDALSPLELGIRKATKDLETCWGFSKSDHKATRDSLTDNSSIVSIFTVKKKSVSLGNSENRQCGVSEEKRKGFLSIKVPVRSLLRMFSMNLESGRGNGSDDKVGVSKKLLKEKETRNEDGSCVNCLRFALTWSLLVNGFAQASPSPFKTNKKRFQKVGDEDKEHLCRNGSKAEVSGELKQRELKVQSVKGYQNGNEKGKKEKHVSLECFIGFLFDHLIQNLQKFDQILQERNVKGCKNKCSNSPPASSQFDHLTAIMSIWEGQKVHVDGFLGNLSFARVGGVPSSMVGVSSSVNEVGDDGVSSAPTNSTEDTGGSSPQKLAGGILSIPLSNVERLRSTLSTVSLTELIELVPHLGRSSKDYPDKKRLFSVQDFFRYTEAEGRRFFEELDRDGDGQVTLEDLENALRKRKLPRKYAREFMHRTRSHLFSKSFGWKQFLSLMEQKEPTILRAYTSLCLSKSGTLQKSEILASLKNAGLPANEDNAVAMMRFLNADTEESISYGHFRNFMLLLPPDRLQDDPRNIWFEAATVVAVAPPVEIPAGSVLRSALAGGLSCALSCSLMHPVDTIKTRVQASTLTFPEIISKLPQIGARGLYRGSIPAIWGQFSSHGLRTGVFEATKLVLINVAPTLPDIQVQSVASFCSTFLGTAVRIPCEVLKQRLQAGLFDDVGQAIVGTWQQDGLKGFFRGTGATLLREVPFYVAGMCLYGESKKVAQQLLRRELEPWETIAVGALSGGLTAVITTPFDVMKTRMMTSPPGITVSMSMIVFSILQHEGPLGLFKGAVPRFFWIAPLGAMNFAGYELARKAMDKNEEAARSRHLISGCLVQNFQGLPRMAVDLFLQ</sequence>
<keyword evidence="7" id="KW-1133">Transmembrane helix</keyword>
<dbReference type="SUPFAM" id="SSF47473">
    <property type="entry name" value="EF-hand"/>
    <property type="match status" value="1"/>
</dbReference>
<comment type="subcellular location">
    <subcellularLocation>
        <location evidence="1">Mitochondrion inner membrane</location>
        <topology evidence="1">Multi-pass membrane protein</topology>
    </subcellularLocation>
</comment>
<comment type="caution">
    <text evidence="12">The sequence shown here is derived from an EMBL/GenBank/DDBJ whole genome shotgun (WGS) entry which is preliminary data.</text>
</comment>
<feature type="repeat" description="Solcar" evidence="9">
    <location>
        <begin position="559"/>
        <end position="639"/>
    </location>
</feature>
<evidence type="ECO:0000256" key="5">
    <source>
        <dbReference type="ARBA" id="ARBA00022737"/>
    </source>
</evidence>
<evidence type="ECO:0000256" key="9">
    <source>
        <dbReference type="PROSITE-ProRule" id="PRU00282"/>
    </source>
</evidence>
<dbReference type="Gene3D" id="1.50.40.10">
    <property type="entry name" value="Mitochondrial carrier domain"/>
    <property type="match status" value="1"/>
</dbReference>
<keyword evidence="6" id="KW-0106">Calcium</keyword>
<dbReference type="EMBL" id="VDCV01000008">
    <property type="protein sequence ID" value="KAB5544176.1"/>
    <property type="molecule type" value="Genomic_DNA"/>
</dbReference>
<evidence type="ECO:0000256" key="10">
    <source>
        <dbReference type="SAM" id="MobiDB-lite"/>
    </source>
</evidence>
<dbReference type="GO" id="GO:0005743">
    <property type="term" value="C:mitochondrial inner membrane"/>
    <property type="evidence" value="ECO:0007669"/>
    <property type="project" value="UniProtKB-SubCell"/>
</dbReference>
<evidence type="ECO:0000256" key="2">
    <source>
        <dbReference type="ARBA" id="ARBA00006375"/>
    </source>
</evidence>
<dbReference type="InterPro" id="IPR011992">
    <property type="entry name" value="EF-hand-dom_pair"/>
</dbReference>
<evidence type="ECO:0000256" key="4">
    <source>
        <dbReference type="ARBA" id="ARBA00022692"/>
    </source>
</evidence>
<evidence type="ECO:0000313" key="13">
    <source>
        <dbReference type="Proteomes" id="UP000326939"/>
    </source>
</evidence>
<dbReference type="PANTHER" id="PTHR45667">
    <property type="entry name" value="S-ADENOSYLMETHIONINE MITOCHONDRIAL CARRIER PROTEIN"/>
    <property type="match status" value="1"/>
</dbReference>
<dbReference type="FunFam" id="1.50.40.10:FF:000041">
    <property type="entry name" value="Mitochondrial substrate carrier family protein"/>
    <property type="match status" value="1"/>
</dbReference>
<dbReference type="AlphaFoldDB" id="A0A5N5LQE9"/>
<evidence type="ECO:0000313" key="12">
    <source>
        <dbReference type="EMBL" id="KAB5544176.1"/>
    </source>
</evidence>
<evidence type="ECO:0000256" key="3">
    <source>
        <dbReference type="ARBA" id="ARBA00022448"/>
    </source>
</evidence>
<name>A0A5N5LQE9_9ROSI</name>
<keyword evidence="3" id="KW-0813">Transport</keyword>
<dbReference type="PROSITE" id="PS00018">
    <property type="entry name" value="EF_HAND_1"/>
    <property type="match status" value="1"/>
</dbReference>
<keyword evidence="4 9" id="KW-0812">Transmembrane</keyword>
<evidence type="ECO:0000256" key="1">
    <source>
        <dbReference type="ARBA" id="ARBA00004448"/>
    </source>
</evidence>
<proteinExistence type="inferred from homology"/>
<dbReference type="Pfam" id="PF00153">
    <property type="entry name" value="Mito_carr"/>
    <property type="match status" value="3"/>
</dbReference>
<dbReference type="InterPro" id="IPR023395">
    <property type="entry name" value="MCP_dom_sf"/>
</dbReference>
<dbReference type="Proteomes" id="UP000326939">
    <property type="component" value="Chromosome 8"/>
</dbReference>
<feature type="domain" description="EF-hand" evidence="11">
    <location>
        <begin position="394"/>
        <end position="429"/>
    </location>
</feature>
<evidence type="ECO:0000256" key="8">
    <source>
        <dbReference type="ARBA" id="ARBA00023136"/>
    </source>
</evidence>
<comment type="similarity">
    <text evidence="2">Belongs to the mitochondrial carrier (TC 2.A.29) family.</text>
</comment>
<feature type="region of interest" description="Disordered" evidence="10">
    <location>
        <begin position="313"/>
        <end position="337"/>
    </location>
</feature>
<feature type="compositionally biased region" description="Polar residues" evidence="10">
    <location>
        <begin position="322"/>
        <end position="336"/>
    </location>
</feature>
<organism evidence="12 13">
    <name type="scientific">Salix brachista</name>
    <dbReference type="NCBI Taxonomy" id="2182728"/>
    <lineage>
        <taxon>Eukaryota</taxon>
        <taxon>Viridiplantae</taxon>
        <taxon>Streptophyta</taxon>
        <taxon>Embryophyta</taxon>
        <taxon>Tracheophyta</taxon>
        <taxon>Spermatophyta</taxon>
        <taxon>Magnoliopsida</taxon>
        <taxon>eudicotyledons</taxon>
        <taxon>Gunneridae</taxon>
        <taxon>Pentapetalae</taxon>
        <taxon>rosids</taxon>
        <taxon>fabids</taxon>
        <taxon>Malpighiales</taxon>
        <taxon>Salicaceae</taxon>
        <taxon>Saliceae</taxon>
        <taxon>Salix</taxon>
    </lineage>
</organism>
<evidence type="ECO:0000256" key="7">
    <source>
        <dbReference type="ARBA" id="ARBA00022989"/>
    </source>
</evidence>
<keyword evidence="8 9" id="KW-0472">Membrane</keyword>
<protein>
    <recommendedName>
        <fullName evidence="11">EF-hand domain-containing protein</fullName>
    </recommendedName>
</protein>
<feature type="repeat" description="Solcar" evidence="9">
    <location>
        <begin position="648"/>
        <end position="730"/>
    </location>
</feature>
<dbReference type="FunFam" id="1.10.238.10:FF:000196">
    <property type="entry name" value="Mitochondrial substrate carrier family protein"/>
    <property type="match status" value="1"/>
</dbReference>
<dbReference type="InterPro" id="IPR002048">
    <property type="entry name" value="EF_hand_dom"/>
</dbReference>
<dbReference type="PROSITE" id="PS50920">
    <property type="entry name" value="SOLCAR"/>
    <property type="match status" value="3"/>
</dbReference>
<gene>
    <name evidence="12" type="ORF">DKX38_012288</name>
</gene>
<evidence type="ECO:0000256" key="6">
    <source>
        <dbReference type="ARBA" id="ARBA00022837"/>
    </source>
</evidence>
<dbReference type="SUPFAM" id="SSF103506">
    <property type="entry name" value="Mitochondrial carrier"/>
    <property type="match status" value="1"/>
</dbReference>
<dbReference type="InterPro" id="IPR018108">
    <property type="entry name" value="MCP_transmembrane"/>
</dbReference>
<dbReference type="Gene3D" id="1.10.238.10">
    <property type="entry name" value="EF-hand"/>
    <property type="match status" value="1"/>
</dbReference>
<keyword evidence="13" id="KW-1185">Reference proteome</keyword>
<dbReference type="InterPro" id="IPR018247">
    <property type="entry name" value="EF_Hand_1_Ca_BS"/>
</dbReference>
<dbReference type="PROSITE" id="PS50222">
    <property type="entry name" value="EF_HAND_2"/>
    <property type="match status" value="1"/>
</dbReference>
<feature type="repeat" description="Solcar" evidence="9">
    <location>
        <begin position="739"/>
        <end position="824"/>
    </location>
</feature>
<evidence type="ECO:0000259" key="11">
    <source>
        <dbReference type="PROSITE" id="PS50222"/>
    </source>
</evidence>
<accession>A0A5N5LQE9</accession>